<dbReference type="RefSeq" id="WP_187964140.1">
    <property type="nucleotide sequence ID" value="NZ_JACVDC010000005.1"/>
</dbReference>
<sequence>MNKSPKYFPSVLKSNRSQVDIAYWDHVMDSYEAKKYKESAIGVIRYANPVLFEKYGNTDKTEFNIPHGSVMVNIKVTDQSFKVSAPFLTVPAENPIPLYRQVTQINFSPLNLVHIVLKEGRLSFEYECPIETCEPYKVWDILYDICIYADSYDDKFIEQFKAGRISEPIVREYTPEKQEELHGNVMKIVDEAIRYIDYFEDKRWEYFSWDMVAITLFKIDNYCFPQGYLRTELEKEISYQMTTKDQIPQRINYARDFLRKLQDWDADKFRNDLYEIENFVSPKRNANDAAVKEIMKSIYERAKTEFGKRDYMACSLSVQYIFYYLMYYNSIEDKYTNEIYNALERSGERSWEESGKILFRALDNIMTDRLSAAASGTKKSKGFFSRLFN</sequence>
<keyword evidence="2" id="KW-1185">Reference proteome</keyword>
<dbReference type="Proteomes" id="UP000653730">
    <property type="component" value="Unassembled WGS sequence"/>
</dbReference>
<evidence type="ECO:0000313" key="1">
    <source>
        <dbReference type="EMBL" id="MBC9794987.1"/>
    </source>
</evidence>
<accession>A0A926JPA4</accession>
<gene>
    <name evidence="1" type="ORF">IBL28_03330</name>
</gene>
<comment type="caution">
    <text evidence="1">The sequence shown here is derived from an EMBL/GenBank/DDBJ whole genome shotgun (WGS) entry which is preliminary data.</text>
</comment>
<reference evidence="1 2" key="1">
    <citation type="submission" date="2020-09" db="EMBL/GenBank/DDBJ databases">
        <title>Sinomicrobium weinanense sp. nov., a halophilic bacteria isolated from saline-alkali soil.</title>
        <authorList>
            <person name="Wu P."/>
            <person name="Ren H."/>
            <person name="Mei Y."/>
            <person name="Liang Y."/>
            <person name="Chen Z."/>
        </authorList>
    </citation>
    <scope>NUCLEOTIDE SEQUENCE [LARGE SCALE GENOMIC DNA]</scope>
    <source>
        <strain evidence="1 2">FJxs</strain>
    </source>
</reference>
<dbReference type="Gene3D" id="3.30.1460.10">
    <property type="match status" value="1"/>
</dbReference>
<name>A0A926JPA4_9FLAO</name>
<dbReference type="SUPFAM" id="SSF69635">
    <property type="entry name" value="Type III secretory system chaperone-like"/>
    <property type="match status" value="1"/>
</dbReference>
<organism evidence="1 2">
    <name type="scientific">Sinomicrobium weinanense</name>
    <dbReference type="NCBI Taxonomy" id="2842200"/>
    <lineage>
        <taxon>Bacteria</taxon>
        <taxon>Pseudomonadati</taxon>
        <taxon>Bacteroidota</taxon>
        <taxon>Flavobacteriia</taxon>
        <taxon>Flavobacteriales</taxon>
        <taxon>Flavobacteriaceae</taxon>
        <taxon>Sinomicrobium</taxon>
    </lineage>
</organism>
<dbReference type="EMBL" id="JACVDC010000005">
    <property type="protein sequence ID" value="MBC9794987.1"/>
    <property type="molecule type" value="Genomic_DNA"/>
</dbReference>
<proteinExistence type="predicted"/>
<dbReference type="AlphaFoldDB" id="A0A926JPA4"/>
<protein>
    <submittedName>
        <fullName evidence="1">Uncharacterized protein</fullName>
    </submittedName>
</protein>
<evidence type="ECO:0000313" key="2">
    <source>
        <dbReference type="Proteomes" id="UP000653730"/>
    </source>
</evidence>